<gene>
    <name evidence="1" type="ORF">NPIL_552451</name>
</gene>
<evidence type="ECO:0000313" key="1">
    <source>
        <dbReference type="EMBL" id="GFU37575.1"/>
    </source>
</evidence>
<protein>
    <submittedName>
        <fullName evidence="1">Uncharacterized protein</fullName>
    </submittedName>
</protein>
<dbReference type="Proteomes" id="UP000887013">
    <property type="component" value="Unassembled WGS sequence"/>
</dbReference>
<reference evidence="1" key="1">
    <citation type="submission" date="2020-08" db="EMBL/GenBank/DDBJ databases">
        <title>Multicomponent nature underlies the extraordinary mechanical properties of spider dragline silk.</title>
        <authorList>
            <person name="Kono N."/>
            <person name="Nakamura H."/>
            <person name="Mori M."/>
            <person name="Yoshida Y."/>
            <person name="Ohtoshi R."/>
            <person name="Malay A.D."/>
            <person name="Moran D.A.P."/>
            <person name="Tomita M."/>
            <person name="Numata K."/>
            <person name="Arakawa K."/>
        </authorList>
    </citation>
    <scope>NUCLEOTIDE SEQUENCE</scope>
</reference>
<accession>A0A8X6QYN2</accession>
<proteinExistence type="predicted"/>
<comment type="caution">
    <text evidence="1">The sequence shown here is derived from an EMBL/GenBank/DDBJ whole genome shotgun (WGS) entry which is preliminary data.</text>
</comment>
<dbReference type="EMBL" id="BMAW01034952">
    <property type="protein sequence ID" value="GFU37575.1"/>
    <property type="molecule type" value="Genomic_DNA"/>
</dbReference>
<evidence type="ECO:0000313" key="2">
    <source>
        <dbReference type="Proteomes" id="UP000887013"/>
    </source>
</evidence>
<keyword evidence="2" id="KW-1185">Reference proteome</keyword>
<dbReference type="AlphaFoldDB" id="A0A8X6QYN2"/>
<organism evidence="1 2">
    <name type="scientific">Nephila pilipes</name>
    <name type="common">Giant wood spider</name>
    <name type="synonym">Nephila maculata</name>
    <dbReference type="NCBI Taxonomy" id="299642"/>
    <lineage>
        <taxon>Eukaryota</taxon>
        <taxon>Metazoa</taxon>
        <taxon>Ecdysozoa</taxon>
        <taxon>Arthropoda</taxon>
        <taxon>Chelicerata</taxon>
        <taxon>Arachnida</taxon>
        <taxon>Araneae</taxon>
        <taxon>Araneomorphae</taxon>
        <taxon>Entelegynae</taxon>
        <taxon>Araneoidea</taxon>
        <taxon>Nephilidae</taxon>
        <taxon>Nephila</taxon>
    </lineage>
</organism>
<name>A0A8X6QYN2_NEPPI</name>
<sequence length="123" mass="14265">MDYIWSGGVHMDLFIKESVILMMGYGSGEEEVPDQSRSDEPDLKIWWDRSNQHHIGRTDGFRRIVVAASLQPPPPCPFEKNRCHLVSATSRSLWFANSDRHRLPKWCSGTDTERNSDRDWAYV</sequence>